<proteinExistence type="predicted"/>
<feature type="region of interest" description="Disordered" evidence="1">
    <location>
        <begin position="95"/>
        <end position="143"/>
    </location>
</feature>
<evidence type="ECO:0000256" key="1">
    <source>
        <dbReference type="SAM" id="MobiDB-lite"/>
    </source>
</evidence>
<keyword evidence="2" id="KW-0812">Transmembrane</keyword>
<organism evidence="3 4">
    <name type="scientific">Saccharata proteae CBS 121410</name>
    <dbReference type="NCBI Taxonomy" id="1314787"/>
    <lineage>
        <taxon>Eukaryota</taxon>
        <taxon>Fungi</taxon>
        <taxon>Dikarya</taxon>
        <taxon>Ascomycota</taxon>
        <taxon>Pezizomycotina</taxon>
        <taxon>Dothideomycetes</taxon>
        <taxon>Dothideomycetes incertae sedis</taxon>
        <taxon>Botryosphaeriales</taxon>
        <taxon>Saccharataceae</taxon>
        <taxon>Saccharata</taxon>
    </lineage>
</organism>
<evidence type="ECO:0000313" key="3">
    <source>
        <dbReference type="EMBL" id="KAF2090429.1"/>
    </source>
</evidence>
<comment type="caution">
    <text evidence="3">The sequence shown here is derived from an EMBL/GenBank/DDBJ whole genome shotgun (WGS) entry which is preliminary data.</text>
</comment>
<sequence length="214" mass="23933">MYLPTNTNPVGSKQSPLVASRQVTSQEPIGPVATSVASHARAIQRRGIVYKPRDDYERHLKALTWTSFTVGLLLLLGLLYALYRLWRHRKQRKAAEAKSNLPMAERPPVPVVPPPSAQYNSPDRAATTEAPAVQNPGVPDDRAHLDGVREQQQQLERLEALAGPRPPLPGLKVWVRYHGLFLPRWCHFLTHTILVVGGSVGFVFCIRAFRNSRV</sequence>
<protein>
    <submittedName>
        <fullName evidence="3">Uncharacterized protein</fullName>
    </submittedName>
</protein>
<gene>
    <name evidence="3" type="ORF">K490DRAFT_63309</name>
</gene>
<dbReference type="Proteomes" id="UP000799776">
    <property type="component" value="Unassembled WGS sequence"/>
</dbReference>
<name>A0A9P4M202_9PEZI</name>
<keyword evidence="4" id="KW-1185">Reference proteome</keyword>
<accession>A0A9P4M202</accession>
<keyword evidence="2" id="KW-1133">Transmembrane helix</keyword>
<feature type="compositionally biased region" description="Pro residues" evidence="1">
    <location>
        <begin position="105"/>
        <end position="116"/>
    </location>
</feature>
<feature type="region of interest" description="Disordered" evidence="1">
    <location>
        <begin position="1"/>
        <end position="24"/>
    </location>
</feature>
<dbReference type="AlphaFoldDB" id="A0A9P4M202"/>
<evidence type="ECO:0000313" key="4">
    <source>
        <dbReference type="Proteomes" id="UP000799776"/>
    </source>
</evidence>
<keyword evidence="2" id="KW-0472">Membrane</keyword>
<feature type="transmembrane region" description="Helical" evidence="2">
    <location>
        <begin position="188"/>
        <end position="209"/>
    </location>
</feature>
<dbReference type="EMBL" id="ML978713">
    <property type="protein sequence ID" value="KAF2090429.1"/>
    <property type="molecule type" value="Genomic_DNA"/>
</dbReference>
<feature type="transmembrane region" description="Helical" evidence="2">
    <location>
        <begin position="62"/>
        <end position="83"/>
    </location>
</feature>
<reference evidence="3" key="1">
    <citation type="journal article" date="2020" name="Stud. Mycol.">
        <title>101 Dothideomycetes genomes: a test case for predicting lifestyles and emergence of pathogens.</title>
        <authorList>
            <person name="Haridas S."/>
            <person name="Albert R."/>
            <person name="Binder M."/>
            <person name="Bloem J."/>
            <person name="Labutti K."/>
            <person name="Salamov A."/>
            <person name="Andreopoulos B."/>
            <person name="Baker S."/>
            <person name="Barry K."/>
            <person name="Bills G."/>
            <person name="Bluhm B."/>
            <person name="Cannon C."/>
            <person name="Castanera R."/>
            <person name="Culley D."/>
            <person name="Daum C."/>
            <person name="Ezra D."/>
            <person name="Gonzalez J."/>
            <person name="Henrissat B."/>
            <person name="Kuo A."/>
            <person name="Liang C."/>
            <person name="Lipzen A."/>
            <person name="Lutzoni F."/>
            <person name="Magnuson J."/>
            <person name="Mondo S."/>
            <person name="Nolan M."/>
            <person name="Ohm R."/>
            <person name="Pangilinan J."/>
            <person name="Park H.-J."/>
            <person name="Ramirez L."/>
            <person name="Alfaro M."/>
            <person name="Sun H."/>
            <person name="Tritt A."/>
            <person name="Yoshinaga Y."/>
            <person name="Zwiers L.-H."/>
            <person name="Turgeon B."/>
            <person name="Goodwin S."/>
            <person name="Spatafora J."/>
            <person name="Crous P."/>
            <person name="Grigoriev I."/>
        </authorList>
    </citation>
    <scope>NUCLEOTIDE SEQUENCE</scope>
    <source>
        <strain evidence="3">CBS 121410</strain>
    </source>
</reference>
<evidence type="ECO:0000256" key="2">
    <source>
        <dbReference type="SAM" id="Phobius"/>
    </source>
</evidence>